<evidence type="ECO:0000256" key="1">
    <source>
        <dbReference type="SAM" id="Phobius"/>
    </source>
</evidence>
<evidence type="ECO:0000313" key="2">
    <source>
        <dbReference type="EMBL" id="CAE7421508.1"/>
    </source>
</evidence>
<gene>
    <name evidence="2" type="ORF">SNAT2548_LOCUS22929</name>
</gene>
<accession>A0A812R6R0</accession>
<feature type="transmembrane region" description="Helical" evidence="1">
    <location>
        <begin position="123"/>
        <end position="143"/>
    </location>
</feature>
<feature type="transmembrane region" description="Helical" evidence="1">
    <location>
        <begin position="82"/>
        <end position="102"/>
    </location>
</feature>
<feature type="transmembrane region" description="Helical" evidence="1">
    <location>
        <begin position="163"/>
        <end position="186"/>
    </location>
</feature>
<feature type="transmembrane region" description="Helical" evidence="1">
    <location>
        <begin position="24"/>
        <end position="47"/>
    </location>
</feature>
<protein>
    <submittedName>
        <fullName evidence="2">Uncharacterized protein</fullName>
    </submittedName>
</protein>
<feature type="transmembrane region" description="Helical" evidence="1">
    <location>
        <begin position="232"/>
        <end position="252"/>
    </location>
</feature>
<name>A0A812R6R0_9DINO</name>
<keyword evidence="1" id="KW-1133">Transmembrane helix</keyword>
<organism evidence="2 3">
    <name type="scientific">Symbiodinium natans</name>
    <dbReference type="NCBI Taxonomy" id="878477"/>
    <lineage>
        <taxon>Eukaryota</taxon>
        <taxon>Sar</taxon>
        <taxon>Alveolata</taxon>
        <taxon>Dinophyceae</taxon>
        <taxon>Suessiales</taxon>
        <taxon>Symbiodiniaceae</taxon>
        <taxon>Symbiodinium</taxon>
    </lineage>
</organism>
<dbReference type="OrthoDB" id="425667at2759"/>
<reference evidence="2" key="1">
    <citation type="submission" date="2021-02" db="EMBL/GenBank/DDBJ databases">
        <authorList>
            <person name="Dougan E. K."/>
            <person name="Rhodes N."/>
            <person name="Thang M."/>
            <person name="Chan C."/>
        </authorList>
    </citation>
    <scope>NUCLEOTIDE SEQUENCE</scope>
</reference>
<keyword evidence="1" id="KW-0812">Transmembrane</keyword>
<comment type="caution">
    <text evidence="2">The sequence shown here is derived from an EMBL/GenBank/DDBJ whole genome shotgun (WGS) entry which is preliminary data.</text>
</comment>
<dbReference type="AlphaFoldDB" id="A0A812R6R0"/>
<dbReference type="Proteomes" id="UP000604046">
    <property type="component" value="Unassembled WGS sequence"/>
</dbReference>
<evidence type="ECO:0000313" key="3">
    <source>
        <dbReference type="Proteomes" id="UP000604046"/>
    </source>
</evidence>
<dbReference type="EMBL" id="CAJNDS010002302">
    <property type="protein sequence ID" value="CAE7421508.1"/>
    <property type="molecule type" value="Genomic_DNA"/>
</dbReference>
<keyword evidence="1" id="KW-0472">Membrane</keyword>
<sequence>MFLGGCIGGAADASVGRHTVRTSVILETMAPLMLGAAGAVAALRLAYGQAYFKDWTDEESMSELKKLYSQRSAGGLFVLRCWRVRVAALFCFQVVVMMWLRYTVDLLMDVQAMTIFLQHAEHAFFLLNLAGVFLGLIWTAYEFYMVIAGGSTVGGSKIPRSEIFFAGLTLPVLGQHVTYLAMLSLFRGEVHPFLFVSTLSEAILESSFSSYIQTYAVVFTDEMTWAQKSQLYFSIFMSFVSIGYAFSTIDMFKNGRMLVKIPGFCKGFDARFFTVFFFRVAEITSRATSLALFQAITRPYGMFVLIAADALIMASLTILFQCQVGDDPKP</sequence>
<feature type="transmembrane region" description="Helical" evidence="1">
    <location>
        <begin position="302"/>
        <end position="320"/>
    </location>
</feature>
<proteinExistence type="predicted"/>
<keyword evidence="3" id="KW-1185">Reference proteome</keyword>